<keyword evidence="3" id="KW-1185">Reference proteome</keyword>
<feature type="region of interest" description="Disordered" evidence="1">
    <location>
        <begin position="1"/>
        <end position="20"/>
    </location>
</feature>
<dbReference type="EMBL" id="CP011253">
    <property type="protein sequence ID" value="AKC71621.1"/>
    <property type="molecule type" value="Genomic_DNA"/>
</dbReference>
<reference evidence="2" key="1">
    <citation type="submission" date="2016-06" db="EMBL/GenBank/DDBJ databases">
        <title>Pandoraea oxalativorans DSM 23570 Genome Sequencing.</title>
        <authorList>
            <person name="Ee R."/>
            <person name="Lim Y.-L."/>
            <person name="Yong D."/>
            <person name="Yin W.-F."/>
            <person name="Chan K.-G."/>
        </authorList>
    </citation>
    <scope>NUCLEOTIDE SEQUENCE</scope>
    <source>
        <strain evidence="2">DSM 23570</strain>
    </source>
</reference>
<dbReference type="PATRIC" id="fig|573737.6.peg.257"/>
<dbReference type="HOGENOM" id="CLU_2331156_0_0_4"/>
<protein>
    <submittedName>
        <fullName evidence="2">Uncharacterized protein</fullName>
    </submittedName>
</protein>
<sequence>MATVAQNNEPDMTPSANVSAGRRPWLAAMDMIARLLGPGLAALTKYAVKATRRWAESAVLTIMANLLPDDRSPVRGEQTGNLTDGESSECRGAPRLAP</sequence>
<dbReference type="AlphaFoldDB" id="A0A0E3YG87"/>
<feature type="compositionally biased region" description="Polar residues" evidence="1">
    <location>
        <begin position="1"/>
        <end position="18"/>
    </location>
</feature>
<proteinExistence type="predicted"/>
<feature type="region of interest" description="Disordered" evidence="1">
    <location>
        <begin position="68"/>
        <end position="98"/>
    </location>
</feature>
<organism evidence="2 3">
    <name type="scientific">Pandoraea oxalativorans</name>
    <dbReference type="NCBI Taxonomy" id="573737"/>
    <lineage>
        <taxon>Bacteria</taxon>
        <taxon>Pseudomonadati</taxon>
        <taxon>Pseudomonadota</taxon>
        <taxon>Betaproteobacteria</taxon>
        <taxon>Burkholderiales</taxon>
        <taxon>Burkholderiaceae</taxon>
        <taxon>Pandoraea</taxon>
    </lineage>
</organism>
<accession>A0A0E3YG87</accession>
<evidence type="ECO:0000313" key="3">
    <source>
        <dbReference type="Proteomes" id="UP000035050"/>
    </source>
</evidence>
<name>A0A0E3YG87_9BURK</name>
<dbReference type="Proteomes" id="UP000035050">
    <property type="component" value="Chromosome"/>
</dbReference>
<gene>
    <name evidence="2" type="ORF">MB84_22445</name>
</gene>
<evidence type="ECO:0000256" key="1">
    <source>
        <dbReference type="SAM" id="MobiDB-lite"/>
    </source>
</evidence>
<evidence type="ECO:0000313" key="2">
    <source>
        <dbReference type="EMBL" id="AKC71621.1"/>
    </source>
</evidence>
<dbReference type="KEGG" id="pox:MB84_22445"/>